<feature type="region of interest" description="Disordered" evidence="4">
    <location>
        <begin position="235"/>
        <end position="266"/>
    </location>
</feature>
<feature type="region of interest" description="Disordered" evidence="4">
    <location>
        <begin position="908"/>
        <end position="980"/>
    </location>
</feature>
<comment type="subcellular location">
    <subcellularLocation>
        <location evidence="3">Nucleus</location>
    </subcellularLocation>
</comment>
<comment type="caution">
    <text evidence="6">The sequence shown here is derived from an EMBL/GenBank/DDBJ whole genome shotgun (WGS) entry which is preliminary data.</text>
</comment>
<evidence type="ECO:0000256" key="1">
    <source>
        <dbReference type="ARBA" id="ARBA00005562"/>
    </source>
</evidence>
<feature type="compositionally biased region" description="Low complexity" evidence="4">
    <location>
        <begin position="959"/>
        <end position="972"/>
    </location>
</feature>
<dbReference type="InterPro" id="IPR036390">
    <property type="entry name" value="WH_DNA-bd_sf"/>
</dbReference>
<feature type="compositionally biased region" description="Low complexity" evidence="4">
    <location>
        <begin position="939"/>
        <end position="950"/>
    </location>
</feature>
<dbReference type="Gene3D" id="1.10.10.10">
    <property type="entry name" value="Winged helix-like DNA-binding domain superfamily/Winged helix DNA-binding domain"/>
    <property type="match status" value="1"/>
</dbReference>
<feature type="compositionally biased region" description="Basic and acidic residues" evidence="4">
    <location>
        <begin position="805"/>
        <end position="814"/>
    </location>
</feature>
<dbReference type="PRINTS" id="PR00454">
    <property type="entry name" value="ETSDOMAIN"/>
</dbReference>
<keyword evidence="7" id="KW-1185">Reference proteome</keyword>
<dbReference type="InterPro" id="IPR000418">
    <property type="entry name" value="Ets_dom"/>
</dbReference>
<protein>
    <recommendedName>
        <fullName evidence="5">ETS domain-containing protein</fullName>
    </recommendedName>
</protein>
<gene>
    <name evidence="6" type="ORF">CVLEPA_LOCUS26359</name>
</gene>
<proteinExistence type="inferred from homology"/>
<dbReference type="SUPFAM" id="SSF46785">
    <property type="entry name" value="Winged helix' DNA-binding domain"/>
    <property type="match status" value="1"/>
</dbReference>
<dbReference type="PROSITE" id="PS50061">
    <property type="entry name" value="ETS_DOMAIN_3"/>
    <property type="match status" value="1"/>
</dbReference>
<dbReference type="PROSITE" id="PS00345">
    <property type="entry name" value="ETS_DOMAIN_1"/>
    <property type="match status" value="1"/>
</dbReference>
<name>A0ABP0GQZ2_CLALP</name>
<feature type="compositionally biased region" description="Polar residues" evidence="4">
    <location>
        <begin position="791"/>
        <end position="803"/>
    </location>
</feature>
<dbReference type="SMART" id="SM00413">
    <property type="entry name" value="ETS"/>
    <property type="match status" value="1"/>
</dbReference>
<feature type="compositionally biased region" description="Polar residues" evidence="4">
    <location>
        <begin position="908"/>
        <end position="923"/>
    </location>
</feature>
<dbReference type="PANTHER" id="PTHR11849:SF289">
    <property type="entry name" value="ETS-LIKE PROTEIN POINTED"/>
    <property type="match status" value="1"/>
</dbReference>
<dbReference type="PANTHER" id="PTHR11849">
    <property type="entry name" value="ETS"/>
    <property type="match status" value="1"/>
</dbReference>
<comment type="similarity">
    <text evidence="1 3">Belongs to the ETS family.</text>
</comment>
<evidence type="ECO:0000313" key="7">
    <source>
        <dbReference type="Proteomes" id="UP001642483"/>
    </source>
</evidence>
<feature type="region of interest" description="Disordered" evidence="4">
    <location>
        <begin position="843"/>
        <end position="882"/>
    </location>
</feature>
<dbReference type="PROSITE" id="PS00346">
    <property type="entry name" value="ETS_DOMAIN_2"/>
    <property type="match status" value="1"/>
</dbReference>
<keyword evidence="3" id="KW-0539">Nucleus</keyword>
<reference evidence="6 7" key="1">
    <citation type="submission" date="2024-02" db="EMBL/GenBank/DDBJ databases">
        <authorList>
            <person name="Daric V."/>
            <person name="Darras S."/>
        </authorList>
    </citation>
    <scope>NUCLEOTIDE SEQUENCE [LARGE SCALE GENOMIC DNA]</scope>
</reference>
<evidence type="ECO:0000256" key="3">
    <source>
        <dbReference type="RuleBase" id="RU004019"/>
    </source>
</evidence>
<dbReference type="InterPro" id="IPR046328">
    <property type="entry name" value="ETS_fam"/>
</dbReference>
<dbReference type="EMBL" id="CAWYQH010000130">
    <property type="protein sequence ID" value="CAK8693029.1"/>
    <property type="molecule type" value="Genomic_DNA"/>
</dbReference>
<evidence type="ECO:0000313" key="6">
    <source>
        <dbReference type="EMBL" id="CAK8693029.1"/>
    </source>
</evidence>
<dbReference type="Pfam" id="PF00178">
    <property type="entry name" value="Ets"/>
    <property type="match status" value="1"/>
</dbReference>
<feature type="domain" description="ETS" evidence="5">
    <location>
        <begin position="686"/>
        <end position="766"/>
    </location>
</feature>
<evidence type="ECO:0000256" key="4">
    <source>
        <dbReference type="SAM" id="MobiDB-lite"/>
    </source>
</evidence>
<evidence type="ECO:0000256" key="2">
    <source>
        <dbReference type="ARBA" id="ARBA00023125"/>
    </source>
</evidence>
<keyword evidence="2 3" id="KW-0238">DNA-binding</keyword>
<feature type="compositionally biased region" description="Polar residues" evidence="4">
    <location>
        <begin position="815"/>
        <end position="825"/>
    </location>
</feature>
<dbReference type="Proteomes" id="UP001642483">
    <property type="component" value="Unassembled WGS sequence"/>
</dbReference>
<evidence type="ECO:0000259" key="5">
    <source>
        <dbReference type="PROSITE" id="PS50061"/>
    </source>
</evidence>
<feature type="compositionally biased region" description="Polar residues" evidence="4">
    <location>
        <begin position="843"/>
        <end position="881"/>
    </location>
</feature>
<organism evidence="6 7">
    <name type="scientific">Clavelina lepadiformis</name>
    <name type="common">Light-bulb sea squirt</name>
    <name type="synonym">Ascidia lepadiformis</name>
    <dbReference type="NCBI Taxonomy" id="159417"/>
    <lineage>
        <taxon>Eukaryota</taxon>
        <taxon>Metazoa</taxon>
        <taxon>Chordata</taxon>
        <taxon>Tunicata</taxon>
        <taxon>Ascidiacea</taxon>
        <taxon>Aplousobranchia</taxon>
        <taxon>Clavelinidae</taxon>
        <taxon>Clavelina</taxon>
    </lineage>
</organism>
<feature type="compositionally biased region" description="Basic residues" evidence="4">
    <location>
        <begin position="239"/>
        <end position="254"/>
    </location>
</feature>
<feature type="region of interest" description="Disordered" evidence="4">
    <location>
        <begin position="786"/>
        <end position="829"/>
    </location>
</feature>
<sequence>MSKPGQIVLTFSGKRLLNVRRKKTFSTFPSFKLAMTSFANAPKNEILQQFMTSSNFPNIDCSTQQENDSNNFKPQTVLRLPPLEKSFLSVDKEPSFVASSGSFSREVANLINGCSSDFEVTGPTASQYEQRFSHLTSFDPYQPNSEDHSSHPVTYDCVPAVSSLALTNSSRYPPCFNVPVSGDQPLITLGDSGQHTDVPSRSVLLSLESLTSSISTSPILDPDFFTTPKERKLVEKSIKGSRTKGAGTKRRRNKASKEKDSEAEQIPKNNVISFNVNQNNIKHEALPCQNTMFPVSGNPSDLAMNLPQAVFPGPVRSQCVQPQGSQRHGPSDDINQDLNFSLIMSHSDDDTDIAAIQPTVTALHVTEEQNRSAWNSEAIIYTELNKFTNTSSKMNGHCRNSYTSALSSPGSDSGYSDQQMDPHWCGTKTDQSLQRFSAPKNEFDFLCPTSVSVYAHRTAAQVSNHNSFCHHPPNTYMDQSRSHLEELYTDGHSLSQSPGVTASPRRASSDLELTKSQINYNDNNLLEYASQSYTNPPGIYPSAPADFLSPSRTQQYSHCSKKSLATNQMTFHTENIHQTASSYYPGSPFTSPQQQCTSYRHLAANNISRHPPLEPSPSPKYFTGGCYSSFNEACYSTPSYTSRLDDVTDHIGIRHHEPSKRVQEAMAVSPIINIQDLTGYTGNGPIQLWQFLLELLCDPGCKHLIKWTGENWQFKMEEPDEVAKRWGLRKNKPKMTYEKLSRGIRYYYDKNIIVKCPARRYVYKYVNDLESILGYSSRQIHKMLGIKPLSPGSNDLKTNTSLSGDVKDKKRSKENTTSPTNSDIKVSSGRKELAAVMLGTTAPSCDRQNLSPAGQDLTSTQSKMSTSVVLGQEPPSSSESASFDRLLMLDISVEHDELDTERKRFEISSHSSLSMPSNDSKFQAFTPPMRPQSVPGRPSSVASSNSFEASCPALPNNASRTSPRSTSLSSSLDEVHGDHYKSNDVDRVGIFTHDEIEKSPEWVPQLPYNEILFCT</sequence>
<accession>A0ABP0GQZ2</accession>
<dbReference type="InterPro" id="IPR036388">
    <property type="entry name" value="WH-like_DNA-bd_sf"/>
</dbReference>